<dbReference type="EnsemblMetazoa" id="ACHR014340-RI">
    <property type="protein sequence ID" value="ACHR014340-PI"/>
    <property type="gene ID" value="ACHR014340"/>
</dbReference>
<name>A0A182KIT1_9DIPT</name>
<keyword evidence="2" id="KW-1185">Reference proteome</keyword>
<dbReference type="VEuPathDB" id="VectorBase:ACHR014340"/>
<protein>
    <submittedName>
        <fullName evidence="1">Uncharacterized protein</fullName>
    </submittedName>
</protein>
<reference evidence="2" key="1">
    <citation type="submission" date="2013-03" db="EMBL/GenBank/DDBJ databases">
        <title>The Genome Sequence of Anopheles christyi ACHKN1017.</title>
        <authorList>
            <consortium name="The Broad Institute Genomics Platform"/>
            <person name="Neafsey D.E."/>
            <person name="Besansky N."/>
            <person name="Walker B."/>
            <person name="Young S.K."/>
            <person name="Zeng Q."/>
            <person name="Gargeya S."/>
            <person name="Fitzgerald M."/>
            <person name="Haas B."/>
            <person name="Abouelleil A."/>
            <person name="Allen A.W."/>
            <person name="Alvarado L."/>
            <person name="Arachchi H.M."/>
            <person name="Berlin A.M."/>
            <person name="Chapman S.B."/>
            <person name="Gainer-Dewar J."/>
            <person name="Goldberg J."/>
            <person name="Griggs A."/>
            <person name="Gujja S."/>
            <person name="Hansen M."/>
            <person name="Howarth C."/>
            <person name="Imamovic A."/>
            <person name="Ireland A."/>
            <person name="Larimer J."/>
            <person name="McCowan C."/>
            <person name="Murphy C."/>
            <person name="Pearson M."/>
            <person name="Poon T.W."/>
            <person name="Priest M."/>
            <person name="Roberts A."/>
            <person name="Saif S."/>
            <person name="Shea T."/>
            <person name="Sisk P."/>
            <person name="Sykes S."/>
            <person name="Wortman J."/>
            <person name="Nusbaum C."/>
            <person name="Birren B."/>
        </authorList>
    </citation>
    <scope>NUCLEOTIDE SEQUENCE [LARGE SCALE GENOMIC DNA]</scope>
    <source>
        <strain evidence="2">ACHKN1017</strain>
    </source>
</reference>
<sequence>MFSMLSSVASEAPTLSPGFRMGTSLMISIVPLVNTKPTLPLMWLSSFSRPWLFSR</sequence>
<evidence type="ECO:0000313" key="1">
    <source>
        <dbReference type="EnsemblMetazoa" id="ACHR014340-PI"/>
    </source>
</evidence>
<accession>A0A182KIT1</accession>
<dbReference type="AlphaFoldDB" id="A0A182KIT1"/>
<evidence type="ECO:0000313" key="2">
    <source>
        <dbReference type="Proteomes" id="UP000075881"/>
    </source>
</evidence>
<organism evidence="1 2">
    <name type="scientific">Anopheles christyi</name>
    <dbReference type="NCBI Taxonomy" id="43041"/>
    <lineage>
        <taxon>Eukaryota</taxon>
        <taxon>Metazoa</taxon>
        <taxon>Ecdysozoa</taxon>
        <taxon>Arthropoda</taxon>
        <taxon>Hexapoda</taxon>
        <taxon>Insecta</taxon>
        <taxon>Pterygota</taxon>
        <taxon>Neoptera</taxon>
        <taxon>Endopterygota</taxon>
        <taxon>Diptera</taxon>
        <taxon>Nematocera</taxon>
        <taxon>Culicoidea</taxon>
        <taxon>Culicidae</taxon>
        <taxon>Anophelinae</taxon>
        <taxon>Anopheles</taxon>
    </lineage>
</organism>
<proteinExistence type="predicted"/>
<dbReference type="Proteomes" id="UP000075881">
    <property type="component" value="Unassembled WGS sequence"/>
</dbReference>
<reference evidence="1" key="2">
    <citation type="submission" date="2020-05" db="UniProtKB">
        <authorList>
            <consortium name="EnsemblMetazoa"/>
        </authorList>
    </citation>
    <scope>IDENTIFICATION</scope>
    <source>
        <strain evidence="1">ACHKN1017</strain>
    </source>
</reference>